<dbReference type="EMBL" id="QUSM01000002">
    <property type="protein sequence ID" value="RGD74989.1"/>
    <property type="molecule type" value="Genomic_DNA"/>
</dbReference>
<sequence>MSKEFVVETYLFCENCLEDTMHRAVYKDGEIVKLTCLQCDNEIMLHRPSPRIKKEKGFTKFFTRLLVPKS</sequence>
<proteinExistence type="predicted"/>
<evidence type="ECO:0000313" key="2">
    <source>
        <dbReference type="Proteomes" id="UP000261212"/>
    </source>
</evidence>
<gene>
    <name evidence="1" type="ORF">DW687_01320</name>
</gene>
<dbReference type="RefSeq" id="WP_007050436.1">
    <property type="nucleotide sequence ID" value="NZ_CABKNJ010000001.1"/>
</dbReference>
<accession>A0A3E3E1D3</accession>
<organism evidence="1 2">
    <name type="scientific">Anaerofustis stercorihominis</name>
    <dbReference type="NCBI Taxonomy" id="214853"/>
    <lineage>
        <taxon>Bacteria</taxon>
        <taxon>Bacillati</taxon>
        <taxon>Bacillota</taxon>
        <taxon>Clostridia</taxon>
        <taxon>Eubacteriales</taxon>
        <taxon>Eubacteriaceae</taxon>
        <taxon>Anaerofustis</taxon>
    </lineage>
</organism>
<evidence type="ECO:0000313" key="1">
    <source>
        <dbReference type="EMBL" id="RGD74989.1"/>
    </source>
</evidence>
<dbReference type="AlphaFoldDB" id="A0A3E3E1D3"/>
<protein>
    <submittedName>
        <fullName evidence="1">Uncharacterized protein</fullName>
    </submittedName>
</protein>
<dbReference type="GeneID" id="98000729"/>
<reference evidence="1 2" key="1">
    <citation type="submission" date="2018-08" db="EMBL/GenBank/DDBJ databases">
        <title>A genome reference for cultivated species of the human gut microbiota.</title>
        <authorList>
            <person name="Zou Y."/>
            <person name="Xue W."/>
            <person name="Luo G."/>
        </authorList>
    </citation>
    <scope>NUCLEOTIDE SEQUENCE [LARGE SCALE GENOMIC DNA]</scope>
    <source>
        <strain evidence="1 2">AM25-6</strain>
    </source>
</reference>
<name>A0A3E3E1D3_9FIRM</name>
<comment type="caution">
    <text evidence="1">The sequence shown here is derived from an EMBL/GenBank/DDBJ whole genome shotgun (WGS) entry which is preliminary data.</text>
</comment>
<dbReference type="Proteomes" id="UP000261212">
    <property type="component" value="Unassembled WGS sequence"/>
</dbReference>